<reference evidence="2 3" key="1">
    <citation type="submission" date="2024-04" db="EMBL/GenBank/DDBJ databases">
        <authorList>
            <person name="Waldvogel A.-M."/>
            <person name="Schoenle A."/>
        </authorList>
    </citation>
    <scope>NUCLEOTIDE SEQUENCE [LARGE SCALE GENOMIC DNA]</scope>
</reference>
<sequence>MTADDPWDTSRRKSSSRQKDLMMVRRAMGPSWESVEETADRCIMCLCDALQRRVASKPRRGGLSDAYKANVTHSHQQRNEKSVKDQHFKTMCKAQ</sequence>
<accession>A0AAV2M6A2</accession>
<feature type="region of interest" description="Disordered" evidence="1">
    <location>
        <begin position="57"/>
        <end position="95"/>
    </location>
</feature>
<evidence type="ECO:0000256" key="1">
    <source>
        <dbReference type="SAM" id="MobiDB-lite"/>
    </source>
</evidence>
<organism evidence="2 3">
    <name type="scientific">Knipowitschia caucasica</name>
    <name type="common">Caucasian dwarf goby</name>
    <name type="synonym">Pomatoschistus caucasicus</name>
    <dbReference type="NCBI Taxonomy" id="637954"/>
    <lineage>
        <taxon>Eukaryota</taxon>
        <taxon>Metazoa</taxon>
        <taxon>Chordata</taxon>
        <taxon>Craniata</taxon>
        <taxon>Vertebrata</taxon>
        <taxon>Euteleostomi</taxon>
        <taxon>Actinopterygii</taxon>
        <taxon>Neopterygii</taxon>
        <taxon>Teleostei</taxon>
        <taxon>Neoteleostei</taxon>
        <taxon>Acanthomorphata</taxon>
        <taxon>Gobiaria</taxon>
        <taxon>Gobiiformes</taxon>
        <taxon>Gobioidei</taxon>
        <taxon>Gobiidae</taxon>
        <taxon>Gobiinae</taxon>
        <taxon>Knipowitschia</taxon>
    </lineage>
</organism>
<dbReference type="Proteomes" id="UP001497482">
    <property type="component" value="Chromosome 6"/>
</dbReference>
<keyword evidence="3" id="KW-1185">Reference proteome</keyword>
<evidence type="ECO:0000313" key="2">
    <source>
        <dbReference type="EMBL" id="CAL1608893.1"/>
    </source>
</evidence>
<dbReference type="AlphaFoldDB" id="A0AAV2M6A2"/>
<gene>
    <name evidence="2" type="ORF">KC01_LOCUS35738</name>
</gene>
<feature type="compositionally biased region" description="Basic and acidic residues" evidence="1">
    <location>
        <begin position="77"/>
        <end position="88"/>
    </location>
</feature>
<protein>
    <submittedName>
        <fullName evidence="2">Uncharacterized protein</fullName>
    </submittedName>
</protein>
<evidence type="ECO:0000313" key="3">
    <source>
        <dbReference type="Proteomes" id="UP001497482"/>
    </source>
</evidence>
<name>A0AAV2M6A2_KNICA</name>
<dbReference type="EMBL" id="OZ035828">
    <property type="protein sequence ID" value="CAL1608893.1"/>
    <property type="molecule type" value="Genomic_DNA"/>
</dbReference>
<proteinExistence type="predicted"/>